<dbReference type="EMBL" id="BLIP01000001">
    <property type="protein sequence ID" value="GFE19757.1"/>
    <property type="molecule type" value="Genomic_DNA"/>
</dbReference>
<dbReference type="Proteomes" id="UP001210609">
    <property type="component" value="Chromosome"/>
</dbReference>
<evidence type="ECO:0000259" key="3">
    <source>
        <dbReference type="Pfam" id="PF03413"/>
    </source>
</evidence>
<dbReference type="InterPro" id="IPR025711">
    <property type="entry name" value="PepSY"/>
</dbReference>
<dbReference type="Pfam" id="PF03929">
    <property type="entry name" value="PepSY_TM"/>
    <property type="match status" value="1"/>
</dbReference>
<reference evidence="4 6" key="1">
    <citation type="submission" date="2019-12" db="EMBL/GenBank/DDBJ databases">
        <title>Whole genome shotgun sequence of Streptomyces libani subsp. libani NBRC 13452.</title>
        <authorList>
            <person name="Ichikawa N."/>
            <person name="Kimura A."/>
            <person name="Kitahashi Y."/>
            <person name="Komaki H."/>
            <person name="Tamura T."/>
        </authorList>
    </citation>
    <scope>NUCLEOTIDE SEQUENCE [LARGE SCALE GENOMIC DNA]</scope>
    <source>
        <strain evidence="4 6">NBRC 13452</strain>
    </source>
</reference>
<evidence type="ECO:0000313" key="7">
    <source>
        <dbReference type="Proteomes" id="UP001210609"/>
    </source>
</evidence>
<dbReference type="PANTHER" id="PTHR34219:SF1">
    <property type="entry name" value="PEPSY DOMAIN-CONTAINING PROTEIN"/>
    <property type="match status" value="1"/>
</dbReference>
<keyword evidence="2" id="KW-1133">Transmembrane helix</keyword>
<accession>A0A640T7P7</accession>
<feature type="domain" description="PepSY" evidence="3">
    <location>
        <begin position="87"/>
        <end position="148"/>
    </location>
</feature>
<feature type="transmembrane region" description="Helical" evidence="2">
    <location>
        <begin position="180"/>
        <end position="201"/>
    </location>
</feature>
<evidence type="ECO:0000256" key="1">
    <source>
        <dbReference type="SAM" id="MobiDB-lite"/>
    </source>
</evidence>
<proteinExistence type="predicted"/>
<feature type="transmembrane region" description="Helical" evidence="2">
    <location>
        <begin position="407"/>
        <end position="427"/>
    </location>
</feature>
<evidence type="ECO:0000313" key="6">
    <source>
        <dbReference type="Proteomes" id="UP000429552"/>
    </source>
</evidence>
<evidence type="ECO:0000313" key="4">
    <source>
        <dbReference type="EMBL" id="GFE19757.1"/>
    </source>
</evidence>
<name>A0A640T7P7_STRNI</name>
<protein>
    <submittedName>
        <fullName evidence="5">PepSY domain-containing protein</fullName>
    </submittedName>
    <submittedName>
        <fullName evidence="4">Peptidase</fullName>
    </submittedName>
</protein>
<feature type="transmembrane region" description="Helical" evidence="2">
    <location>
        <begin position="233"/>
        <end position="254"/>
    </location>
</feature>
<dbReference type="PANTHER" id="PTHR34219">
    <property type="entry name" value="IRON-REGULATED INNER MEMBRANE PROTEIN-RELATED"/>
    <property type="match status" value="1"/>
</dbReference>
<feature type="region of interest" description="Disordered" evidence="1">
    <location>
        <begin position="1"/>
        <end position="27"/>
    </location>
</feature>
<dbReference type="Proteomes" id="UP000429552">
    <property type="component" value="Unassembled WGS sequence"/>
</dbReference>
<dbReference type="EMBL" id="CP114202">
    <property type="protein sequence ID" value="WAT94637.1"/>
    <property type="molecule type" value="Genomic_DNA"/>
</dbReference>
<dbReference type="AlphaFoldDB" id="A0A640T7P7"/>
<feature type="compositionally biased region" description="Polar residues" evidence="1">
    <location>
        <begin position="1"/>
        <end position="13"/>
    </location>
</feature>
<keyword evidence="2" id="KW-0472">Membrane</keyword>
<feature type="transmembrane region" description="Helical" evidence="2">
    <location>
        <begin position="473"/>
        <end position="492"/>
    </location>
</feature>
<reference evidence="5 7" key="2">
    <citation type="submission" date="2022-12" db="EMBL/GenBank/DDBJ databases">
        <authorList>
            <person name="Ruckert C."/>
            <person name="Busche T."/>
            <person name="Kalinowski J."/>
            <person name="Wittmann C."/>
        </authorList>
    </citation>
    <scope>NUCLEOTIDE SEQUENCE [LARGE SCALE GENOMIC DNA]</scope>
    <source>
        <strain evidence="5 7">DSM 40555</strain>
    </source>
</reference>
<evidence type="ECO:0000256" key="2">
    <source>
        <dbReference type="SAM" id="Phobius"/>
    </source>
</evidence>
<feature type="region of interest" description="Disordered" evidence="1">
    <location>
        <begin position="277"/>
        <end position="317"/>
    </location>
</feature>
<sequence>MSTEQRLASSDSPGSPDPTRSGEERTVRRTGWAALRPLVLRLHFYAGVLIAPFLLVAAVTGLLYACSFQAEKVAYAHELTAPAGTEKLPLSQQVADARKAHPEGEIAAVRPAPQPGDTTRVLLSDVPGVSDDHQLAVFVDPYTGNVRGALETYGSTGALPLRTWLDALHRDLHLGEGGRLYSELAASWLWVVAGGGLALWIGRRRKNRGLRALALPDRTATGRRRTLSWHGAVGLWAAVGLIFLSATGLTWSAYAGANIGDLREALGQATPTVSTAVTKSDAGHDGHGGSSGMAGMPDMPGMGGTKENPSSGSAPSDVGIDKVLRAARAQGLSDPVEVGLPTDEGTAYVVKQVQRSWPEKQDAIAVDPATGKVTDVSRFADHPVLAKLTRYGIDLHTGTLFGIANQIALAALTLALIVLILWGYRMWWQRRPTRDRALSFGRPMPRGAWRQVPLPVLIPLVLALGAVGWLVPLLGISLVAFLAVDIALGTLARRRRVSTTAGD</sequence>
<dbReference type="RefSeq" id="WP_159483703.1">
    <property type="nucleotide sequence ID" value="NZ_BLIP01000001.1"/>
</dbReference>
<dbReference type="InterPro" id="IPR005625">
    <property type="entry name" value="PepSY-ass_TM"/>
</dbReference>
<feature type="transmembrane region" description="Helical" evidence="2">
    <location>
        <begin position="44"/>
        <end position="65"/>
    </location>
</feature>
<organism evidence="4 6">
    <name type="scientific">Streptomyces nigrescens</name>
    <dbReference type="NCBI Taxonomy" id="1920"/>
    <lineage>
        <taxon>Bacteria</taxon>
        <taxon>Bacillati</taxon>
        <taxon>Actinomycetota</taxon>
        <taxon>Actinomycetes</taxon>
        <taxon>Kitasatosporales</taxon>
        <taxon>Streptomycetaceae</taxon>
        <taxon>Streptomyces</taxon>
    </lineage>
</organism>
<gene>
    <name evidence="4" type="ORF">Sliba_02100</name>
    <name evidence="5" type="ORF">STRLI_000294</name>
</gene>
<keyword evidence="2" id="KW-0812">Transmembrane</keyword>
<feature type="transmembrane region" description="Helical" evidence="2">
    <location>
        <begin position="448"/>
        <end position="467"/>
    </location>
</feature>
<dbReference type="Pfam" id="PF03413">
    <property type="entry name" value="PepSY"/>
    <property type="match status" value="1"/>
</dbReference>
<evidence type="ECO:0000313" key="5">
    <source>
        <dbReference type="EMBL" id="WAT94637.1"/>
    </source>
</evidence>
<keyword evidence="7" id="KW-1185">Reference proteome</keyword>